<feature type="compositionally biased region" description="Low complexity" evidence="1">
    <location>
        <begin position="194"/>
        <end position="218"/>
    </location>
</feature>
<feature type="compositionally biased region" description="Polar residues" evidence="1">
    <location>
        <begin position="443"/>
        <end position="468"/>
    </location>
</feature>
<sequence>MTAWILPLRITILTVVVALVDSQSEDVFRLFYRFGFKDGRIGDPGGAPSQNDVEGLMCATNEFLSDSIQNYTKNGNIQIFTTEIDWGFEDWIYNGSEPEAPRNVPVIVNFTTVVTTSDGSPAPTNDDLWQATKHFDYFSYIMNYLWTIPGQNFFSSARGLWYEPFIQPAVTGQIPQSSQCPGTPIPADSSSRNTPVPTVETTTGTPSAASSTAAPSAGQTPYPTPEEPKQTPAPTTTQQPSSKGSRATAAPSAVQTTATPSAVQTTAAPSAGETDQTPGPTMLPQTLNPTQGQLTTSPTKQTQEPTMVPQTPNPTQAPLTPAPTISTPPPTRVPQTPNPTQSNRSSIDTSPTKQTQEPTMVPQTPNPTQAPLTPAPTISPSTNKGPSDTNPTEAPLTPSPTKQTQEPTEVPQTPNPTQAPLTPAPTISTPPPTRVPQTPNPTQAPLTPSPTKQTPEPTMVPQTPNPTQAPLTPAPTISTPAPTATPQTPNPTETPLTPSPTATPEADTETPTMRQQQQMTGGMGVFGGIQQTRPPRGPREPSRKTTPYPTVLVGVTPDPTPTPTDPPVERPEPPGRPDDKRTVAPTKADEELVYFNIQMGFFDGQGREPQEDEIEAMICQTNIWFENSLRDMAKDSGVNSFATNIDWEYEPSENLPLTIWFTSHSTDGSGNILPAAEVYDYILHEADAKSLITNFIWNSEPYTANVFYNTENILFGGSHNGAKSGRRIVPGKLPKAMCPS</sequence>
<reference evidence="3" key="1">
    <citation type="submission" date="2020-06" db="EMBL/GenBank/DDBJ databases">
        <authorList>
            <consortium name="Plant Systems Biology data submission"/>
        </authorList>
    </citation>
    <scope>NUCLEOTIDE SEQUENCE</scope>
    <source>
        <strain evidence="3">D6</strain>
    </source>
</reference>
<keyword evidence="4" id="KW-1185">Reference proteome</keyword>
<feature type="chain" id="PRO_5040485722" evidence="2">
    <location>
        <begin position="23"/>
        <end position="740"/>
    </location>
</feature>
<evidence type="ECO:0000256" key="1">
    <source>
        <dbReference type="SAM" id="MobiDB-lite"/>
    </source>
</evidence>
<dbReference type="EMBL" id="CAICTM010001804">
    <property type="protein sequence ID" value="CAB9526301.1"/>
    <property type="molecule type" value="Genomic_DNA"/>
</dbReference>
<evidence type="ECO:0000256" key="2">
    <source>
        <dbReference type="SAM" id="SignalP"/>
    </source>
</evidence>
<organism evidence="3 4">
    <name type="scientific">Seminavis robusta</name>
    <dbReference type="NCBI Taxonomy" id="568900"/>
    <lineage>
        <taxon>Eukaryota</taxon>
        <taxon>Sar</taxon>
        <taxon>Stramenopiles</taxon>
        <taxon>Ochrophyta</taxon>
        <taxon>Bacillariophyta</taxon>
        <taxon>Bacillariophyceae</taxon>
        <taxon>Bacillariophycidae</taxon>
        <taxon>Naviculales</taxon>
        <taxon>Naviculaceae</taxon>
        <taxon>Seminavis</taxon>
    </lineage>
</organism>
<feature type="signal peptide" evidence="2">
    <location>
        <begin position="1"/>
        <end position="22"/>
    </location>
</feature>
<feature type="compositionally biased region" description="Basic and acidic residues" evidence="1">
    <location>
        <begin position="567"/>
        <end position="585"/>
    </location>
</feature>
<feature type="compositionally biased region" description="Low complexity" evidence="1">
    <location>
        <begin position="469"/>
        <end position="520"/>
    </location>
</feature>
<feature type="region of interest" description="Disordered" evidence="1">
    <location>
        <begin position="173"/>
        <end position="585"/>
    </location>
</feature>
<feature type="compositionally biased region" description="Low complexity" evidence="1">
    <location>
        <begin position="230"/>
        <end position="240"/>
    </location>
</feature>
<dbReference type="Proteomes" id="UP001153069">
    <property type="component" value="Unassembled WGS sequence"/>
</dbReference>
<keyword evidence="2" id="KW-0732">Signal</keyword>
<evidence type="ECO:0000313" key="4">
    <source>
        <dbReference type="Proteomes" id="UP001153069"/>
    </source>
</evidence>
<feature type="compositionally biased region" description="Polar residues" evidence="1">
    <location>
        <begin position="399"/>
        <end position="419"/>
    </location>
</feature>
<protein>
    <submittedName>
        <fullName evidence="3">Hemolysin-type calcium-binding repeat (2 copies)</fullName>
    </submittedName>
</protein>
<name>A0A9N8HUF1_9STRA</name>
<gene>
    <name evidence="3" type="ORF">SEMRO_1806_G298910.1</name>
</gene>
<accession>A0A9N8HUF1</accession>
<comment type="caution">
    <text evidence="3">The sequence shown here is derived from an EMBL/GenBank/DDBJ whole genome shotgun (WGS) entry which is preliminary data.</text>
</comment>
<dbReference type="AlphaFoldDB" id="A0A9N8HUF1"/>
<feature type="compositionally biased region" description="Polar residues" evidence="1">
    <location>
        <begin position="341"/>
        <end position="392"/>
    </location>
</feature>
<feature type="compositionally biased region" description="Polar residues" evidence="1">
    <location>
        <begin position="253"/>
        <end position="317"/>
    </location>
</feature>
<evidence type="ECO:0000313" key="3">
    <source>
        <dbReference type="EMBL" id="CAB9526301.1"/>
    </source>
</evidence>
<proteinExistence type="predicted"/>